<accession>R9GL94</accession>
<dbReference type="EMBL" id="AQPN01000145">
    <property type="protein sequence ID" value="EOR92602.1"/>
    <property type="molecule type" value="Genomic_DNA"/>
</dbReference>
<evidence type="ECO:0000313" key="2">
    <source>
        <dbReference type="Proteomes" id="UP000014174"/>
    </source>
</evidence>
<dbReference type="AlphaFoldDB" id="R9GL94"/>
<proteinExistence type="predicted"/>
<dbReference type="Proteomes" id="UP000014174">
    <property type="component" value="Unassembled WGS sequence"/>
</dbReference>
<sequence length="39" mass="4537">MGTLNTISNAMIKFTVFICDLKVNIRLNMHQPDVRYILI</sequence>
<reference evidence="1 2" key="1">
    <citation type="journal article" date="2013" name="Genome Announc.">
        <title>Draft Genome Sequence of Arcticibacter svalbardensis Strain MN12-7T, a Member of the Family Sphingobacteriaceae Isolated from an Arctic Soil Sample.</title>
        <authorList>
            <person name="Shivaji S."/>
            <person name="Ara S."/>
            <person name="Prasad S."/>
            <person name="Manasa B.P."/>
            <person name="Begum Z."/>
            <person name="Singh A."/>
            <person name="Kumar Pinnaka A."/>
        </authorList>
    </citation>
    <scope>NUCLEOTIDE SEQUENCE [LARGE SCALE GENOMIC DNA]</scope>
    <source>
        <strain evidence="1 2">MN12-7</strain>
    </source>
</reference>
<evidence type="ECO:0000313" key="1">
    <source>
        <dbReference type="EMBL" id="EOR92602.1"/>
    </source>
</evidence>
<keyword evidence="2" id="KW-1185">Reference proteome</keyword>
<comment type="caution">
    <text evidence="1">The sequence shown here is derived from an EMBL/GenBank/DDBJ whole genome shotgun (WGS) entry which is preliminary data.</text>
</comment>
<organism evidence="1 2">
    <name type="scientific">Arcticibacter svalbardensis MN12-7</name>
    <dbReference type="NCBI Taxonomy" id="1150600"/>
    <lineage>
        <taxon>Bacteria</taxon>
        <taxon>Pseudomonadati</taxon>
        <taxon>Bacteroidota</taxon>
        <taxon>Sphingobacteriia</taxon>
        <taxon>Sphingobacteriales</taxon>
        <taxon>Sphingobacteriaceae</taxon>
        <taxon>Arcticibacter</taxon>
    </lineage>
</organism>
<name>R9GL94_9SPHI</name>
<gene>
    <name evidence="1" type="ORF">ADIARSV_4114</name>
</gene>
<protein>
    <submittedName>
        <fullName evidence="1">Uncharacterized protein</fullName>
    </submittedName>
</protein>